<feature type="binding site" evidence="13">
    <location>
        <position position="52"/>
    </location>
    <ligand>
        <name>FAD</name>
        <dbReference type="ChEBI" id="CHEBI:57692"/>
    </ligand>
</feature>
<evidence type="ECO:0000256" key="3">
    <source>
        <dbReference type="ARBA" id="ARBA00007532"/>
    </source>
</evidence>
<feature type="binding site" evidence="13">
    <location>
        <begin position="181"/>
        <end position="188"/>
    </location>
    <ligand>
        <name>NAD(+)</name>
        <dbReference type="ChEBI" id="CHEBI:57540"/>
    </ligand>
</feature>
<dbReference type="PRINTS" id="PR00411">
    <property type="entry name" value="PNDRDTASEI"/>
</dbReference>
<keyword evidence="13" id="KW-0547">Nucleotide-binding</keyword>
<gene>
    <name evidence="16" type="ORF">D3876_06060</name>
</gene>
<keyword evidence="9" id="KW-0521">NADP</keyword>
<name>A0A418WRF2_9SPHN</name>
<dbReference type="Proteomes" id="UP000286100">
    <property type="component" value="Unassembled WGS sequence"/>
</dbReference>
<comment type="caution">
    <text evidence="16">The sequence shown here is derived from an EMBL/GenBank/DDBJ whole genome shotgun (WGS) entry which is preliminary data.</text>
</comment>
<feature type="domain" description="FAD/NAD(P)-binding" evidence="15">
    <location>
        <begin position="5"/>
        <end position="331"/>
    </location>
</feature>
<dbReference type="PRINTS" id="PR00368">
    <property type="entry name" value="FADPNR"/>
</dbReference>
<evidence type="ECO:0000256" key="11">
    <source>
        <dbReference type="ARBA" id="ARBA00023027"/>
    </source>
</evidence>
<organism evidence="16 17">
    <name type="scientific">Sphingomonas cavernae</name>
    <dbReference type="NCBI Taxonomy" id="2320861"/>
    <lineage>
        <taxon>Bacteria</taxon>
        <taxon>Pseudomonadati</taxon>
        <taxon>Pseudomonadota</taxon>
        <taxon>Alphaproteobacteria</taxon>
        <taxon>Sphingomonadales</taxon>
        <taxon>Sphingomonadaceae</taxon>
        <taxon>Sphingomonas</taxon>
    </lineage>
</organism>
<evidence type="ECO:0000256" key="10">
    <source>
        <dbReference type="ARBA" id="ARBA00023002"/>
    </source>
</evidence>
<accession>A0A418WRF2</accession>
<evidence type="ECO:0000256" key="9">
    <source>
        <dbReference type="ARBA" id="ARBA00022857"/>
    </source>
</evidence>
<evidence type="ECO:0000256" key="8">
    <source>
        <dbReference type="ARBA" id="ARBA00022827"/>
    </source>
</evidence>
<evidence type="ECO:0000256" key="7">
    <source>
        <dbReference type="ARBA" id="ARBA00022630"/>
    </source>
</evidence>
<dbReference type="OrthoDB" id="7495837at2"/>
<dbReference type="GO" id="GO:0050660">
    <property type="term" value="F:flavin adenine dinucleotide binding"/>
    <property type="evidence" value="ECO:0007669"/>
    <property type="project" value="TreeGrafter"/>
</dbReference>
<dbReference type="InterPro" id="IPR001100">
    <property type="entry name" value="Pyr_nuc-diS_OxRdtase"/>
</dbReference>
<feature type="binding site" evidence="13">
    <location>
        <begin position="144"/>
        <end position="146"/>
    </location>
    <ligand>
        <name>FAD</name>
        <dbReference type="ChEBI" id="CHEBI:57692"/>
    </ligand>
</feature>
<dbReference type="SUPFAM" id="SSF51905">
    <property type="entry name" value="FAD/NAD(P)-binding domain"/>
    <property type="match status" value="1"/>
</dbReference>
<dbReference type="InterPro" id="IPR016156">
    <property type="entry name" value="FAD/NAD-linked_Rdtase_dimer_sf"/>
</dbReference>
<evidence type="ECO:0000259" key="15">
    <source>
        <dbReference type="Pfam" id="PF07992"/>
    </source>
</evidence>
<dbReference type="RefSeq" id="WP_119760338.1">
    <property type="nucleotide sequence ID" value="NZ_QYUM01000002.1"/>
</dbReference>
<keyword evidence="11 13" id="KW-0520">NAD</keyword>
<dbReference type="EMBL" id="QYUM01000002">
    <property type="protein sequence ID" value="RJF93848.1"/>
    <property type="molecule type" value="Genomic_DNA"/>
</dbReference>
<dbReference type="FunFam" id="3.30.390.30:FF:000001">
    <property type="entry name" value="Dihydrolipoyl dehydrogenase"/>
    <property type="match status" value="1"/>
</dbReference>
<dbReference type="GO" id="GO:0006103">
    <property type="term" value="P:2-oxoglutarate metabolic process"/>
    <property type="evidence" value="ECO:0007669"/>
    <property type="project" value="TreeGrafter"/>
</dbReference>
<dbReference type="NCBIfam" id="NF003585">
    <property type="entry name" value="PRK05249.1"/>
    <property type="match status" value="1"/>
</dbReference>
<dbReference type="PANTHER" id="PTHR22912">
    <property type="entry name" value="DISULFIDE OXIDOREDUCTASE"/>
    <property type="match status" value="1"/>
</dbReference>
<evidence type="ECO:0000256" key="1">
    <source>
        <dbReference type="ARBA" id="ARBA00002842"/>
    </source>
</evidence>
<dbReference type="PIRSF" id="PIRSF000350">
    <property type="entry name" value="Mercury_reductase_MerA"/>
    <property type="match status" value="1"/>
</dbReference>
<dbReference type="Pfam" id="PF02852">
    <property type="entry name" value="Pyr_redox_dim"/>
    <property type="match status" value="1"/>
</dbReference>
<evidence type="ECO:0000313" key="16">
    <source>
        <dbReference type="EMBL" id="RJF93848.1"/>
    </source>
</evidence>
<evidence type="ECO:0000259" key="14">
    <source>
        <dbReference type="Pfam" id="PF02852"/>
    </source>
</evidence>
<evidence type="ECO:0000256" key="5">
    <source>
        <dbReference type="ARBA" id="ARBA00016603"/>
    </source>
</evidence>
<feature type="binding site" evidence="13">
    <location>
        <position position="310"/>
    </location>
    <ligand>
        <name>FAD</name>
        <dbReference type="ChEBI" id="CHEBI:57692"/>
    </ligand>
</feature>
<dbReference type="SUPFAM" id="SSF55424">
    <property type="entry name" value="FAD/NAD-linked reductases, dimerisation (C-terminal) domain"/>
    <property type="match status" value="1"/>
</dbReference>
<evidence type="ECO:0000256" key="13">
    <source>
        <dbReference type="PIRSR" id="PIRSR000350-3"/>
    </source>
</evidence>
<comment type="function">
    <text evidence="1">Conversion of NADPH, generated by peripheral catabolic pathways, to NADH, which can enter the respiratory chain for energy generation.</text>
</comment>
<keyword evidence="8 13" id="KW-0274">FAD</keyword>
<dbReference type="PANTHER" id="PTHR22912:SF93">
    <property type="entry name" value="SOLUBLE PYRIDINE NUCLEOTIDE TRANSHYDROGENASE"/>
    <property type="match status" value="1"/>
</dbReference>
<reference evidence="16 17" key="1">
    <citation type="submission" date="2018-09" db="EMBL/GenBank/DDBJ databases">
        <authorList>
            <person name="Zhu H."/>
        </authorList>
    </citation>
    <scope>NUCLEOTIDE SEQUENCE [LARGE SCALE GENOMIC DNA]</scope>
    <source>
        <strain evidence="16 17">K2R01-6</strain>
    </source>
</reference>
<dbReference type="InterPro" id="IPR004099">
    <property type="entry name" value="Pyr_nucl-diS_OxRdtase_dimer"/>
</dbReference>
<feature type="domain" description="Pyridine nucleotide-disulphide oxidoreductase dimerisation" evidence="14">
    <location>
        <begin position="346"/>
        <end position="449"/>
    </location>
</feature>
<proteinExistence type="inferred from homology"/>
<evidence type="ECO:0000313" key="17">
    <source>
        <dbReference type="Proteomes" id="UP000286100"/>
    </source>
</evidence>
<comment type="similarity">
    <text evidence="3">Belongs to the class-I pyridine nucleotide-disulfide oxidoreductase family.</text>
</comment>
<comment type="cofactor">
    <cofactor evidence="13">
        <name>FAD</name>
        <dbReference type="ChEBI" id="CHEBI:57692"/>
    </cofactor>
    <text evidence="13">Binds 1 FAD per subunit.</text>
</comment>
<dbReference type="InterPro" id="IPR036188">
    <property type="entry name" value="FAD/NAD-bd_sf"/>
</dbReference>
<dbReference type="GO" id="GO:0003957">
    <property type="term" value="F:NAD(P)+ transhydrogenase (Si-specific) activity"/>
    <property type="evidence" value="ECO:0007669"/>
    <property type="project" value="UniProtKB-EC"/>
</dbReference>
<dbReference type="Gene3D" id="3.30.390.30">
    <property type="match status" value="1"/>
</dbReference>
<keyword evidence="17" id="KW-1185">Reference proteome</keyword>
<dbReference type="InterPro" id="IPR050151">
    <property type="entry name" value="Class-I_Pyr_Nuc-Dis_Oxidored"/>
</dbReference>
<dbReference type="GO" id="GO:0005829">
    <property type="term" value="C:cytosol"/>
    <property type="evidence" value="ECO:0007669"/>
    <property type="project" value="TreeGrafter"/>
</dbReference>
<dbReference type="InterPro" id="IPR023753">
    <property type="entry name" value="FAD/NAD-binding_dom"/>
</dbReference>
<evidence type="ECO:0000256" key="4">
    <source>
        <dbReference type="ARBA" id="ARBA00012772"/>
    </source>
</evidence>
<sequence>MADAFDLIVLGGGPAGASGAAAAGALGKRVALVEKAGMLGGAGINTGTIPSKTLRETSLVLSGWRSRELFGVDLSLRREATISDFMRHEKNVTAAVRERMRRNLDARGVTRFRGVGRFIDPHTVEILENEKKIVLRGEKILIATGSAPFRPTEFPFDDNRVHDSDEVLEITTMPKKLVVIGGGVIGSEYAGTFAALGVEVHLVDGRDSLMPFLDAEISHGLAKAMASNGVQFHWKERVTACDASQAEDVVLSLSSGAKLTCDGVLVCAGRQSNTADLDLDAAGIIPGKRGLVPVNEHYQSAAPHIYAAGDVIGAPALAATGIEQARVAVHHAFESTRKSDLATILPTGIYTIPEASMAGETEAALREKGVEVIVGRARYADVARGDIIGDEAGFLKLIFRREDLRLLGVHVMGEQATELVHIGLIALLAEGDADLFNRACFNYPTLGDLYKYATYDAIMQREAGA</sequence>
<evidence type="ECO:0000256" key="12">
    <source>
        <dbReference type="ARBA" id="ARBA00031183"/>
    </source>
</evidence>
<dbReference type="EC" id="1.6.1.1" evidence="4"/>
<keyword evidence="7" id="KW-0285">Flavoprotein</keyword>
<keyword evidence="6" id="KW-0963">Cytoplasm</keyword>
<protein>
    <recommendedName>
        <fullName evidence="5">Soluble pyridine nucleotide transhydrogenase</fullName>
        <ecNumber evidence="4">1.6.1.1</ecNumber>
    </recommendedName>
    <alternativeName>
        <fullName evidence="12">NAD(P)(+) transhydrogenase [B-specific]</fullName>
    </alternativeName>
</protein>
<dbReference type="Pfam" id="PF07992">
    <property type="entry name" value="Pyr_redox_2"/>
    <property type="match status" value="1"/>
</dbReference>
<keyword evidence="10 16" id="KW-0560">Oxidoreductase</keyword>
<evidence type="ECO:0000256" key="6">
    <source>
        <dbReference type="ARBA" id="ARBA00022490"/>
    </source>
</evidence>
<dbReference type="Gene3D" id="3.50.50.60">
    <property type="entry name" value="FAD/NAD(P)-binding domain"/>
    <property type="match status" value="2"/>
</dbReference>
<dbReference type="GO" id="GO:0004148">
    <property type="term" value="F:dihydrolipoyl dehydrogenase (NADH) activity"/>
    <property type="evidence" value="ECO:0007669"/>
    <property type="project" value="TreeGrafter"/>
</dbReference>
<dbReference type="AlphaFoldDB" id="A0A418WRF2"/>
<feature type="binding site" evidence="13">
    <location>
        <position position="269"/>
    </location>
    <ligand>
        <name>NAD(+)</name>
        <dbReference type="ChEBI" id="CHEBI:57540"/>
    </ligand>
</feature>
<feature type="binding site" evidence="13">
    <location>
        <position position="116"/>
    </location>
    <ligand>
        <name>FAD</name>
        <dbReference type="ChEBI" id="CHEBI:57692"/>
    </ligand>
</feature>
<evidence type="ECO:0000256" key="2">
    <source>
        <dbReference type="ARBA" id="ARBA00004496"/>
    </source>
</evidence>
<comment type="subcellular location">
    <subcellularLocation>
        <location evidence="2">Cytoplasm</location>
    </subcellularLocation>
</comment>